<feature type="domain" description="Endonuclease GajA/Old nuclease/RecF-like AAA" evidence="1">
    <location>
        <begin position="239"/>
        <end position="320"/>
    </location>
</feature>
<proteinExistence type="predicted"/>
<dbReference type="GO" id="GO:0005524">
    <property type="term" value="F:ATP binding"/>
    <property type="evidence" value="ECO:0007669"/>
    <property type="project" value="InterPro"/>
</dbReference>
<organism evidence="2 3">
    <name type="scientific">Virgisporangium aurantiacum</name>
    <dbReference type="NCBI Taxonomy" id="175570"/>
    <lineage>
        <taxon>Bacteria</taxon>
        <taxon>Bacillati</taxon>
        <taxon>Actinomycetota</taxon>
        <taxon>Actinomycetes</taxon>
        <taxon>Micromonosporales</taxon>
        <taxon>Micromonosporaceae</taxon>
        <taxon>Virgisporangium</taxon>
    </lineage>
</organism>
<protein>
    <recommendedName>
        <fullName evidence="1">Endonuclease GajA/Old nuclease/RecF-like AAA domain-containing protein</fullName>
    </recommendedName>
</protein>
<dbReference type="Pfam" id="PF13175">
    <property type="entry name" value="AAA_15"/>
    <property type="match status" value="1"/>
</dbReference>
<dbReference type="PANTHER" id="PTHR43581:SF4">
    <property type="entry name" value="ATP_GTP PHOSPHATASE"/>
    <property type="match status" value="1"/>
</dbReference>
<dbReference type="SUPFAM" id="SSF52540">
    <property type="entry name" value="P-loop containing nucleoside triphosphate hydrolases"/>
    <property type="match status" value="1"/>
</dbReference>
<evidence type="ECO:0000259" key="1">
    <source>
        <dbReference type="Pfam" id="PF13175"/>
    </source>
</evidence>
<dbReference type="Gene3D" id="3.40.50.300">
    <property type="entry name" value="P-loop containing nucleotide triphosphate hydrolases"/>
    <property type="match status" value="1"/>
</dbReference>
<dbReference type="AlphaFoldDB" id="A0A8J3Z2F2"/>
<comment type="caution">
    <text evidence="2">The sequence shown here is derived from an EMBL/GenBank/DDBJ whole genome shotgun (WGS) entry which is preliminary data.</text>
</comment>
<keyword evidence="3" id="KW-1185">Reference proteome</keyword>
<dbReference type="GO" id="GO:0016887">
    <property type="term" value="F:ATP hydrolysis activity"/>
    <property type="evidence" value="ECO:0007669"/>
    <property type="project" value="InterPro"/>
</dbReference>
<sequence length="563" mass="62433">MIAGHNNNGKSNILLSAEKWLPKIAKLAQDLEMSSLDRPILGDGVDVPEVRLGVALAGDNAQLLDSLVGILPNAPKPTDDVYAVLRQLVGSQALRRTDRAEDLVWFLFREVDGKLKRDGEQLTRLSEEFSGRDGLVSSLSSRLFRNTSDLTSNLVSVLDRWHSLIPNPEVVMVPPLRAISPSTGTPDPDKFDTSGLGLPGLLQALQAPTADRYRQDSARFLRINRFLKDVLEDDTAQILVPHNRGTVHVSLGDRVLPLENLGRGISQATILAVIATFYDGRLICIEEPEINLHPILLRRLTRYLATTNNQYLLSTHSAHMLDDPAVSVIRIGYSVGEGTVTEAALTPAQRARVSQHLGYRASDILQSNAVIWVEGPSDRIYINHWISQRAPELIEGIHYSIMFYGGRLIAHLTGSESDFYDYNVDDFVSLVRINRNMIIVIDSDKRVAEDDINSTKRRVVESFEESGAIAWVTAGREIENYIPCEIFNAAAKAVHKTVEPSAGDGQYEDRFVTVKKRPNKVGIAERVVETTGQPSGLFDLEEMIGRMVQYLRTANDLPIPAFS</sequence>
<reference evidence="2" key="1">
    <citation type="submission" date="2021-01" db="EMBL/GenBank/DDBJ databases">
        <title>Whole genome shotgun sequence of Virgisporangium aurantiacum NBRC 16421.</title>
        <authorList>
            <person name="Komaki H."/>
            <person name="Tamura T."/>
        </authorList>
    </citation>
    <scope>NUCLEOTIDE SEQUENCE</scope>
    <source>
        <strain evidence="2">NBRC 16421</strain>
    </source>
</reference>
<gene>
    <name evidence="2" type="ORF">Vau01_014310</name>
</gene>
<evidence type="ECO:0000313" key="2">
    <source>
        <dbReference type="EMBL" id="GIJ53915.1"/>
    </source>
</evidence>
<dbReference type="Proteomes" id="UP000612585">
    <property type="component" value="Unassembled WGS sequence"/>
</dbReference>
<dbReference type="InterPro" id="IPR027417">
    <property type="entry name" value="P-loop_NTPase"/>
</dbReference>
<dbReference type="PANTHER" id="PTHR43581">
    <property type="entry name" value="ATP/GTP PHOSPHATASE"/>
    <property type="match status" value="1"/>
</dbReference>
<dbReference type="InterPro" id="IPR051396">
    <property type="entry name" value="Bact_Antivir_Def_Nuclease"/>
</dbReference>
<dbReference type="EMBL" id="BOPG01000009">
    <property type="protein sequence ID" value="GIJ53915.1"/>
    <property type="molecule type" value="Genomic_DNA"/>
</dbReference>
<name>A0A8J3Z2F2_9ACTN</name>
<evidence type="ECO:0000313" key="3">
    <source>
        <dbReference type="Proteomes" id="UP000612585"/>
    </source>
</evidence>
<accession>A0A8J3Z2F2</accession>
<dbReference type="InterPro" id="IPR041685">
    <property type="entry name" value="AAA_GajA/Old/RecF-like"/>
</dbReference>